<dbReference type="PROSITE" id="PS00636">
    <property type="entry name" value="DNAJ_1"/>
    <property type="match status" value="1"/>
</dbReference>
<dbReference type="PROSITE" id="PS50076">
    <property type="entry name" value="DNAJ_2"/>
    <property type="match status" value="1"/>
</dbReference>
<comment type="caution">
    <text evidence="2">The sequence shown here is derived from an EMBL/GenBank/DDBJ whole genome shotgun (WGS) entry which is preliminary data.</text>
</comment>
<dbReference type="Proteomes" id="UP000823914">
    <property type="component" value="Unassembled WGS sequence"/>
</dbReference>
<feature type="domain" description="J" evidence="1">
    <location>
        <begin position="3"/>
        <end position="76"/>
    </location>
</feature>
<dbReference type="InterPro" id="IPR018253">
    <property type="entry name" value="DnaJ_domain_CS"/>
</dbReference>
<evidence type="ECO:0000313" key="3">
    <source>
        <dbReference type="Proteomes" id="UP000823914"/>
    </source>
</evidence>
<dbReference type="SUPFAM" id="SSF46565">
    <property type="entry name" value="Chaperone J-domain"/>
    <property type="match status" value="1"/>
</dbReference>
<dbReference type="InterPro" id="IPR050817">
    <property type="entry name" value="DjlA_DnaK_co-chaperone"/>
</dbReference>
<evidence type="ECO:0000259" key="1">
    <source>
        <dbReference type="PROSITE" id="PS50076"/>
    </source>
</evidence>
<dbReference type="SMART" id="SM00271">
    <property type="entry name" value="DnaJ"/>
    <property type="match status" value="1"/>
</dbReference>
<dbReference type="InterPro" id="IPR001623">
    <property type="entry name" value="DnaJ_domain"/>
</dbReference>
<dbReference type="PRINTS" id="PR00625">
    <property type="entry name" value="JDOMAIN"/>
</dbReference>
<dbReference type="CDD" id="cd06257">
    <property type="entry name" value="DnaJ"/>
    <property type="match status" value="1"/>
</dbReference>
<dbReference type="PANTHER" id="PTHR24074">
    <property type="entry name" value="CO-CHAPERONE PROTEIN DJLA"/>
    <property type="match status" value="1"/>
</dbReference>
<name>A0A9E2L3L4_9SPIR</name>
<sequence>MEDCYKILGVPANASMAEIKRAYRKKAKELHPDTSGEDGTFATGSGKENLEAFHRLVQAYEILSDFQRRAMFDMSRIMGQRYTTSSKSKNSFDYRQWLISRSDPESRAKLIFFDLLHKREDDAVEEFIRMSSSSVNFSLSDWFTREDFMDIGFILCEELVLRSKYYDAALLLIQIIAMEQRFSYFRHFFPEVLLLARNVLFFRLEGFVSDELALDAWEQALDLALSNKDDAALLVRMTGAYVRMHDYATAKICLEEALKLDSKVKIKNQLRKQVLEAV</sequence>
<reference evidence="2" key="1">
    <citation type="journal article" date="2021" name="PeerJ">
        <title>Extensive microbial diversity within the chicken gut microbiome revealed by metagenomics and culture.</title>
        <authorList>
            <person name="Gilroy R."/>
            <person name="Ravi A."/>
            <person name="Getino M."/>
            <person name="Pursley I."/>
            <person name="Horton D.L."/>
            <person name="Alikhan N.F."/>
            <person name="Baker D."/>
            <person name="Gharbi K."/>
            <person name="Hall N."/>
            <person name="Watson M."/>
            <person name="Adriaenssens E.M."/>
            <person name="Foster-Nyarko E."/>
            <person name="Jarju S."/>
            <person name="Secka A."/>
            <person name="Antonio M."/>
            <person name="Oren A."/>
            <person name="Chaudhuri R.R."/>
            <person name="La Ragione R."/>
            <person name="Hildebrand F."/>
            <person name="Pallen M.J."/>
        </authorList>
    </citation>
    <scope>NUCLEOTIDE SEQUENCE</scope>
    <source>
        <strain evidence="2">Gambia15-2214</strain>
    </source>
</reference>
<proteinExistence type="predicted"/>
<dbReference type="InterPro" id="IPR036869">
    <property type="entry name" value="J_dom_sf"/>
</dbReference>
<dbReference type="Gene3D" id="1.25.40.10">
    <property type="entry name" value="Tetratricopeptide repeat domain"/>
    <property type="match status" value="1"/>
</dbReference>
<protein>
    <submittedName>
        <fullName evidence="2">J domain-containing protein</fullName>
    </submittedName>
</protein>
<dbReference type="AlphaFoldDB" id="A0A9E2L3L4"/>
<evidence type="ECO:0000313" key="2">
    <source>
        <dbReference type="EMBL" id="MBU3850401.1"/>
    </source>
</evidence>
<gene>
    <name evidence="2" type="ORF">IAA16_07540</name>
</gene>
<dbReference type="Gene3D" id="1.10.287.110">
    <property type="entry name" value="DnaJ domain"/>
    <property type="match status" value="1"/>
</dbReference>
<dbReference type="InterPro" id="IPR011990">
    <property type="entry name" value="TPR-like_helical_dom_sf"/>
</dbReference>
<dbReference type="SUPFAM" id="SSF48452">
    <property type="entry name" value="TPR-like"/>
    <property type="match status" value="1"/>
</dbReference>
<accession>A0A9E2L3L4</accession>
<organism evidence="2 3">
    <name type="scientific">Candidatus Treponema excrementipullorum</name>
    <dbReference type="NCBI Taxonomy" id="2838768"/>
    <lineage>
        <taxon>Bacteria</taxon>
        <taxon>Pseudomonadati</taxon>
        <taxon>Spirochaetota</taxon>
        <taxon>Spirochaetia</taxon>
        <taxon>Spirochaetales</taxon>
        <taxon>Treponemataceae</taxon>
        <taxon>Treponema</taxon>
    </lineage>
</organism>
<dbReference type="EMBL" id="JAHLFV010000177">
    <property type="protein sequence ID" value="MBU3850401.1"/>
    <property type="molecule type" value="Genomic_DNA"/>
</dbReference>
<dbReference type="Pfam" id="PF00226">
    <property type="entry name" value="DnaJ"/>
    <property type="match status" value="1"/>
</dbReference>
<reference evidence="2" key="2">
    <citation type="submission" date="2021-04" db="EMBL/GenBank/DDBJ databases">
        <authorList>
            <person name="Gilroy R."/>
        </authorList>
    </citation>
    <scope>NUCLEOTIDE SEQUENCE</scope>
    <source>
        <strain evidence="2">Gambia15-2214</strain>
    </source>
</reference>